<comment type="function">
    <text evidence="6">Has phosphodiesterase (PDE) activity against cyclic-di-AMP (c-di-AMP).</text>
</comment>
<evidence type="ECO:0000256" key="3">
    <source>
        <dbReference type="ARBA" id="ARBA00022692"/>
    </source>
</evidence>
<evidence type="ECO:0000256" key="4">
    <source>
        <dbReference type="ARBA" id="ARBA00022989"/>
    </source>
</evidence>
<feature type="domain" description="GGDEF" evidence="8">
    <location>
        <begin position="129"/>
        <end position="298"/>
    </location>
</feature>
<dbReference type="Gene3D" id="3.90.1640.10">
    <property type="entry name" value="inorganic pyrophosphatase (n-terminal core)"/>
    <property type="match status" value="1"/>
</dbReference>
<dbReference type="PANTHER" id="PTHR47618">
    <property type="entry name" value="BIFUNCTIONAL OLIGORIBONUCLEASE AND PAP PHOSPHATASE NRNA"/>
    <property type="match status" value="1"/>
</dbReference>
<evidence type="ECO:0000313" key="10">
    <source>
        <dbReference type="Proteomes" id="UP001549037"/>
    </source>
</evidence>
<keyword evidence="3 7" id="KW-0812">Transmembrane</keyword>
<proteinExistence type="inferred from homology"/>
<comment type="subcellular location">
    <subcellularLocation>
        <location evidence="1">Cell membrane</location>
        <topology evidence="1">Multi-pass membrane protein</topology>
    </subcellularLocation>
</comment>
<protein>
    <recommendedName>
        <fullName evidence="6">Cyclic-di-AMP phosphodiesterase</fullName>
        <ecNumber evidence="6">3.1.4.-</ecNumber>
    </recommendedName>
</protein>
<dbReference type="Pfam" id="PF21370">
    <property type="entry name" value="PAS_GdpP"/>
    <property type="match status" value="1"/>
</dbReference>
<dbReference type="EMBL" id="JBEPLN010000002">
    <property type="protein sequence ID" value="MET3633522.1"/>
    <property type="molecule type" value="Genomic_DNA"/>
</dbReference>
<reference evidence="9 10" key="1">
    <citation type="submission" date="2024-06" db="EMBL/GenBank/DDBJ databases">
        <title>Genomic Encyclopedia of Type Strains, Phase IV (KMG-IV): sequencing the most valuable type-strain genomes for metagenomic binning, comparative biology and taxonomic classification.</title>
        <authorList>
            <person name="Goeker M."/>
        </authorList>
    </citation>
    <scope>NUCLEOTIDE SEQUENCE [LARGE SCALE GENOMIC DNA]</scope>
    <source>
        <strain evidence="9 10">DSM 28302</strain>
    </source>
</reference>
<comment type="catalytic activity">
    <reaction evidence="6">
        <text>3',3'-c-di-AMP + H2O = 5'-O-phosphonoadenylyl-(3'-&gt;5')-adenosine + H(+)</text>
        <dbReference type="Rhea" id="RHEA:54420"/>
        <dbReference type="ChEBI" id="CHEBI:15377"/>
        <dbReference type="ChEBI" id="CHEBI:15378"/>
        <dbReference type="ChEBI" id="CHEBI:71500"/>
        <dbReference type="ChEBI" id="CHEBI:138171"/>
    </reaction>
</comment>
<dbReference type="PANTHER" id="PTHR47618:SF2">
    <property type="entry name" value="CYCLIC-DI-AMP PHOSPHODIESTERASE GDPP"/>
    <property type="match status" value="1"/>
</dbReference>
<feature type="transmembrane region" description="Helical" evidence="7">
    <location>
        <begin position="12"/>
        <end position="29"/>
    </location>
</feature>
<keyword evidence="5 6" id="KW-0472">Membrane</keyword>
<evidence type="ECO:0000256" key="1">
    <source>
        <dbReference type="ARBA" id="ARBA00004651"/>
    </source>
</evidence>
<evidence type="ECO:0000256" key="6">
    <source>
        <dbReference type="PIRNR" id="PIRNR026583"/>
    </source>
</evidence>
<name>A0ABV2JF79_9STRE</name>
<dbReference type="Gene3D" id="3.10.310.30">
    <property type="match status" value="1"/>
</dbReference>
<dbReference type="InterPro" id="IPR001667">
    <property type="entry name" value="DDH_dom"/>
</dbReference>
<keyword evidence="10" id="KW-1185">Reference proteome</keyword>
<comment type="caution">
    <text evidence="9">The sequence shown here is derived from an EMBL/GenBank/DDBJ whole genome shotgun (WGS) entry which is preliminary data.</text>
</comment>
<organism evidence="9 10">
    <name type="scientific">Streptococcus porcorum</name>
    <dbReference type="NCBI Taxonomy" id="701526"/>
    <lineage>
        <taxon>Bacteria</taxon>
        <taxon>Bacillati</taxon>
        <taxon>Bacillota</taxon>
        <taxon>Bacilli</taxon>
        <taxon>Lactobacillales</taxon>
        <taxon>Streptococcaceae</taxon>
        <taxon>Streptococcus</taxon>
    </lineage>
</organism>
<dbReference type="SUPFAM" id="SSF64182">
    <property type="entry name" value="DHH phosphoesterases"/>
    <property type="match status" value="1"/>
</dbReference>
<dbReference type="Pfam" id="PF01368">
    <property type="entry name" value="DHH"/>
    <property type="match status" value="1"/>
</dbReference>
<dbReference type="Proteomes" id="UP001549037">
    <property type="component" value="Unassembled WGS sequence"/>
</dbReference>
<dbReference type="Pfam" id="PF02272">
    <property type="entry name" value="DHHA1"/>
    <property type="match status" value="1"/>
</dbReference>
<keyword evidence="4 7" id="KW-1133">Transmembrane helix</keyword>
<gene>
    <name evidence="9" type="ORF">ABID28_000152</name>
</gene>
<keyword evidence="6" id="KW-0378">Hydrolase</keyword>
<dbReference type="RefSeq" id="WP_354367155.1">
    <property type="nucleotide sequence ID" value="NZ_JBEPLN010000002.1"/>
</dbReference>
<evidence type="ECO:0000313" key="9">
    <source>
        <dbReference type="EMBL" id="MET3633522.1"/>
    </source>
</evidence>
<accession>A0ABV2JF79</accession>
<dbReference type="PIRSF" id="PIRSF026583">
    <property type="entry name" value="YybT"/>
    <property type="match status" value="1"/>
</dbReference>
<feature type="transmembrane region" description="Helical" evidence="7">
    <location>
        <begin position="35"/>
        <end position="52"/>
    </location>
</feature>
<evidence type="ECO:0000256" key="5">
    <source>
        <dbReference type="ARBA" id="ARBA00023136"/>
    </source>
</evidence>
<dbReference type="EC" id="3.1.4.-" evidence="6"/>
<dbReference type="InterPro" id="IPR014528">
    <property type="entry name" value="GdpP/PdeA"/>
</dbReference>
<dbReference type="InterPro" id="IPR003156">
    <property type="entry name" value="DHHA1_dom"/>
</dbReference>
<dbReference type="Pfam" id="PF24898">
    <property type="entry name" value="GGDEF_GdpP"/>
    <property type="match status" value="1"/>
</dbReference>
<sequence length="656" mass="73951">MKKIRFDTIQLIMIGMILFGIVAIFSLIISSKIGLLFVVFLALATLIYLLYYQKITYEWNEIEQIERLNDETEVSLKNLLDTMPVGVIKFHPETYAVEWFNPYAQLIFSDDDGKFNSQSISRLIKSKRANTSNQRIRVGKNYYLTNLDESSGLFYFFDSTVDAKVSTQLRFARPVIGIISIDNYDDLTEELSDAEVSQINSFIANFISSFSKSKDIFYRRVNMDRFYFFTSYGVLDDLINGKFALIEQFRNASQEQNLPLTLSIGVSYGDHQHDTIGRVALENLNMALVRGGDQAVVKEVGEHKELLYFGGGTVSTVKRSRTRTRAMMTAISDRIRSVDSVFIVGHRNLDMDALGSAVGMDFFASNIIDKVYTVYNPNELTSDIRKALGRLMADAKSHLITVEDAMSKVTKESLLIMVDHSKIQLTLSEEFYRKFTQVIVVDHHRRDKDFPSQAVLTFIESGASSASELVTELIQFQNAHTNKLSKVQASVLMAGIMLDTKNFTTRVTSRTFDVASYLRANGSDSVEIQNISAVDFEEYRSINELILQGERIVPNIIVASGPDDKVYTNVIASKAADTMLEMSGIEASFVLTRNNRGQVAISARSRSKINVQRIMEDLGGGGHFNLAACQIDGETIEQVREILVTKIRSDYQYKES</sequence>
<dbReference type="InterPro" id="IPR051319">
    <property type="entry name" value="Oligoribo/pAp-PDE_c-di-AMP_PDE"/>
</dbReference>
<dbReference type="Gene3D" id="3.30.450.20">
    <property type="entry name" value="PAS domain"/>
    <property type="match status" value="1"/>
</dbReference>
<comment type="similarity">
    <text evidence="6">Belongs to the GdpP/PdeA phosphodiesterase family.</text>
</comment>
<keyword evidence="2 6" id="KW-1003">Cell membrane</keyword>
<evidence type="ECO:0000259" key="8">
    <source>
        <dbReference type="SMART" id="SM00267"/>
    </source>
</evidence>
<dbReference type="InterPro" id="IPR000160">
    <property type="entry name" value="GGDEF_dom"/>
</dbReference>
<dbReference type="SMART" id="SM00267">
    <property type="entry name" value="GGDEF"/>
    <property type="match status" value="1"/>
</dbReference>
<evidence type="ECO:0000256" key="2">
    <source>
        <dbReference type="ARBA" id="ARBA00022475"/>
    </source>
</evidence>
<dbReference type="InterPro" id="IPR049553">
    <property type="entry name" value="GdpP-like_PAS"/>
</dbReference>
<dbReference type="InterPro" id="IPR038763">
    <property type="entry name" value="DHH_sf"/>
</dbReference>
<evidence type="ECO:0000256" key="7">
    <source>
        <dbReference type="SAM" id="Phobius"/>
    </source>
</evidence>